<accession>A0AA43Q6E9</accession>
<protein>
    <submittedName>
        <fullName evidence="1">Uncharacterized protein</fullName>
    </submittedName>
</protein>
<keyword evidence="2" id="KW-1185">Reference proteome</keyword>
<dbReference type="EMBL" id="JAQSDF010000033">
    <property type="protein sequence ID" value="MDI1231585.1"/>
    <property type="molecule type" value="Genomic_DNA"/>
</dbReference>
<organism evidence="1 2">
    <name type="scientific">Candidatus Methylobacter titanis</name>
    <dbReference type="NCBI Taxonomy" id="3053457"/>
    <lineage>
        <taxon>Bacteria</taxon>
        <taxon>Pseudomonadati</taxon>
        <taxon>Pseudomonadota</taxon>
        <taxon>Gammaproteobacteria</taxon>
        <taxon>Methylococcales</taxon>
        <taxon>Methylococcaceae</taxon>
        <taxon>Methylobacter</taxon>
    </lineage>
</organism>
<proteinExistence type="predicted"/>
<dbReference type="Proteomes" id="UP001160519">
    <property type="component" value="Unassembled WGS sequence"/>
</dbReference>
<evidence type="ECO:0000313" key="2">
    <source>
        <dbReference type="Proteomes" id="UP001160519"/>
    </source>
</evidence>
<comment type="caution">
    <text evidence="1">The sequence shown here is derived from an EMBL/GenBank/DDBJ whole genome shotgun (WGS) entry which is preliminary data.</text>
</comment>
<gene>
    <name evidence="1" type="ORF">PSU93_10580</name>
</gene>
<evidence type="ECO:0000313" key="1">
    <source>
        <dbReference type="EMBL" id="MDI1231585.1"/>
    </source>
</evidence>
<sequence length="84" mass="9667">MIDFQGIDVLKLKVKGFFELALISVEKKPSKKCVNDNTILNRNNKSLRHEALFGRRYTEIESLLCRQNFSAWRLLNPAARSTGN</sequence>
<name>A0AA43Q6E9_9GAMM</name>
<dbReference type="AlphaFoldDB" id="A0AA43Q6E9"/>
<reference evidence="1" key="1">
    <citation type="submission" date="2023-01" db="EMBL/GenBank/DDBJ databases">
        <title>Biogeochemical cycle of methane in antarctic sediments.</title>
        <authorList>
            <person name="Roldan D.M."/>
            <person name="Menes R.J."/>
        </authorList>
    </citation>
    <scope>NUCLEOTIDE SEQUENCE [LARGE SCALE GENOMIC DNA]</scope>
    <source>
        <strain evidence="1">K-2018 MAG008</strain>
    </source>
</reference>